<organism evidence="1 2">
    <name type="scientific">Segatella buccae</name>
    <dbReference type="NCBI Taxonomy" id="28126"/>
    <lineage>
        <taxon>Bacteria</taxon>
        <taxon>Pseudomonadati</taxon>
        <taxon>Bacteroidota</taxon>
        <taxon>Bacteroidia</taxon>
        <taxon>Bacteroidales</taxon>
        <taxon>Prevotellaceae</taxon>
        <taxon>Segatella</taxon>
    </lineage>
</organism>
<dbReference type="AlphaFoldDB" id="A0AAQ1ZLN9"/>
<evidence type="ECO:0000313" key="2">
    <source>
        <dbReference type="Proteomes" id="UP000255283"/>
    </source>
</evidence>
<proteinExistence type="predicted"/>
<protein>
    <submittedName>
        <fullName evidence="1">Uncharacterized protein</fullName>
    </submittedName>
</protein>
<accession>A0AAQ1ZLN9</accession>
<evidence type="ECO:0000313" key="1">
    <source>
        <dbReference type="EMBL" id="SUB96612.1"/>
    </source>
</evidence>
<comment type="caution">
    <text evidence="1">The sequence shown here is derived from an EMBL/GenBank/DDBJ whole genome shotgun (WGS) entry which is preliminary data.</text>
</comment>
<dbReference type="Proteomes" id="UP000255283">
    <property type="component" value="Unassembled WGS sequence"/>
</dbReference>
<sequence length="71" mass="8107">MRRRKPSQAGQLPLQRQTDCIYRVLSPMAVSGVSRHILSNGIIKGQLYLVYPFSRLILTMKDSLLHCLHSL</sequence>
<reference evidence="1 2" key="1">
    <citation type="submission" date="2018-06" db="EMBL/GenBank/DDBJ databases">
        <authorList>
            <consortium name="Pathogen Informatics"/>
            <person name="Doyle S."/>
        </authorList>
    </citation>
    <scope>NUCLEOTIDE SEQUENCE [LARGE SCALE GENOMIC DNA]</scope>
    <source>
        <strain evidence="1 2">NCTC13063</strain>
    </source>
</reference>
<gene>
    <name evidence="1" type="ORF">NCTC13063_02376</name>
</gene>
<name>A0AAQ1ZLN9_9BACT</name>
<dbReference type="EMBL" id="UGTJ01000002">
    <property type="protein sequence ID" value="SUB96612.1"/>
    <property type="molecule type" value="Genomic_DNA"/>
</dbReference>